<name>A0A4W4HJZ2_ELEEL</name>
<feature type="transmembrane region" description="Helical" evidence="1">
    <location>
        <begin position="30"/>
        <end position="54"/>
    </location>
</feature>
<reference evidence="2" key="4">
    <citation type="submission" date="2025-08" db="UniProtKB">
        <authorList>
            <consortium name="Ensembl"/>
        </authorList>
    </citation>
    <scope>IDENTIFICATION</scope>
</reference>
<reference evidence="3" key="1">
    <citation type="journal article" date="2014" name="Science">
        <title>Nonhuman genetics. Genomic basis for the convergent evolution of electric organs.</title>
        <authorList>
            <person name="Gallant J.R."/>
            <person name="Traeger L.L."/>
            <person name="Volkening J.D."/>
            <person name="Moffett H."/>
            <person name="Chen P.H."/>
            <person name="Novina C.D."/>
            <person name="Phillips G.N.Jr."/>
            <person name="Anand R."/>
            <person name="Wells G.B."/>
            <person name="Pinch M."/>
            <person name="Guth R."/>
            <person name="Unguez G.A."/>
            <person name="Albert J.S."/>
            <person name="Zakon H.H."/>
            <person name="Samanta M.P."/>
            <person name="Sussman M.R."/>
        </authorList>
    </citation>
    <scope>NUCLEOTIDE SEQUENCE [LARGE SCALE GENOMIC DNA]</scope>
</reference>
<proteinExistence type="predicted"/>
<evidence type="ECO:0000256" key="1">
    <source>
        <dbReference type="SAM" id="Phobius"/>
    </source>
</evidence>
<keyword evidence="1" id="KW-0472">Membrane</keyword>
<dbReference type="Proteomes" id="UP000314983">
    <property type="component" value="Chromosome 1"/>
</dbReference>
<keyword evidence="3" id="KW-1185">Reference proteome</keyword>
<keyword evidence="1" id="KW-0812">Transmembrane</keyword>
<reference evidence="2" key="3">
    <citation type="submission" date="2020-05" db="EMBL/GenBank/DDBJ databases">
        <title>Electrophorus electricus (electric eel) genome, fEleEle1, primary haplotype.</title>
        <authorList>
            <person name="Myers G."/>
            <person name="Meyer A."/>
            <person name="Fedrigo O."/>
            <person name="Formenti G."/>
            <person name="Rhie A."/>
            <person name="Tracey A."/>
            <person name="Sims Y."/>
            <person name="Jarvis E.D."/>
        </authorList>
    </citation>
    <scope>NUCLEOTIDE SEQUENCE [LARGE SCALE GENOMIC DNA]</scope>
</reference>
<evidence type="ECO:0000313" key="2">
    <source>
        <dbReference type="Ensembl" id="ENSEEEP00000048877.2"/>
    </source>
</evidence>
<accession>A0A4W4HJZ2</accession>
<dbReference type="AlphaFoldDB" id="A0A4W4HJZ2"/>
<evidence type="ECO:0000313" key="3">
    <source>
        <dbReference type="Proteomes" id="UP000314983"/>
    </source>
</evidence>
<organism evidence="2 3">
    <name type="scientific">Electrophorus electricus</name>
    <name type="common">Electric eel</name>
    <name type="synonym">Gymnotus electricus</name>
    <dbReference type="NCBI Taxonomy" id="8005"/>
    <lineage>
        <taxon>Eukaryota</taxon>
        <taxon>Metazoa</taxon>
        <taxon>Chordata</taxon>
        <taxon>Craniata</taxon>
        <taxon>Vertebrata</taxon>
        <taxon>Euteleostomi</taxon>
        <taxon>Actinopterygii</taxon>
        <taxon>Neopterygii</taxon>
        <taxon>Teleostei</taxon>
        <taxon>Ostariophysi</taxon>
        <taxon>Gymnotiformes</taxon>
        <taxon>Gymnotoidei</taxon>
        <taxon>Gymnotidae</taxon>
        <taxon>Electrophorus</taxon>
    </lineage>
</organism>
<reference evidence="3" key="2">
    <citation type="journal article" date="2017" name="Sci. Adv.">
        <title>A tail of two voltages: Proteomic comparison of the three electric organs of the electric eel.</title>
        <authorList>
            <person name="Traeger L.L."/>
            <person name="Sabat G."/>
            <person name="Barrett-Wilt G.A."/>
            <person name="Wells G.B."/>
            <person name="Sussman M.R."/>
        </authorList>
    </citation>
    <scope>NUCLEOTIDE SEQUENCE [LARGE SCALE GENOMIC DNA]</scope>
</reference>
<keyword evidence="1" id="KW-1133">Transmembrane helix</keyword>
<dbReference type="Ensembl" id="ENSEEET00000049409.2">
    <property type="protein sequence ID" value="ENSEEEP00000048877.2"/>
    <property type="gene ID" value="ENSEEEG00000022984.2"/>
</dbReference>
<sequence length="107" mass="12553">VYLEVQRRPAWISMHGRATSFYILHCFTSFYIKCVIVTLPISVVLLLFCARFLLQMKRSRPVTFTAETRAQCFQARPKTKKVYWMNMCEKVEHKALPSRVPRPAARS</sequence>
<reference evidence="2" key="5">
    <citation type="submission" date="2025-09" db="UniProtKB">
        <authorList>
            <consortium name="Ensembl"/>
        </authorList>
    </citation>
    <scope>IDENTIFICATION</scope>
</reference>
<protein>
    <submittedName>
        <fullName evidence="2">Uncharacterized protein</fullName>
    </submittedName>
</protein>